<dbReference type="Gene3D" id="3.30.9.10">
    <property type="entry name" value="D-Amino Acid Oxidase, subunit A, domain 2"/>
    <property type="match status" value="1"/>
</dbReference>
<reference evidence="6" key="2">
    <citation type="submission" date="2020-09" db="EMBL/GenBank/DDBJ databases">
        <authorList>
            <person name="Sun Q."/>
            <person name="Zhou Y."/>
        </authorList>
    </citation>
    <scope>NUCLEOTIDE SEQUENCE</scope>
    <source>
        <strain evidence="6">CGMCC 1.15388</strain>
    </source>
</reference>
<dbReference type="GO" id="GO:0005737">
    <property type="term" value="C:cytoplasm"/>
    <property type="evidence" value="ECO:0007669"/>
    <property type="project" value="TreeGrafter"/>
</dbReference>
<dbReference type="PANTHER" id="PTHR13847:SF274">
    <property type="entry name" value="RIESKE 2FE-2S IRON-SULFUR PROTEIN YHFW-RELATED"/>
    <property type="match status" value="1"/>
</dbReference>
<dbReference type="InterPro" id="IPR036188">
    <property type="entry name" value="FAD/NAD-bd_sf"/>
</dbReference>
<dbReference type="Proteomes" id="UP000633136">
    <property type="component" value="Unassembled WGS sequence"/>
</dbReference>
<dbReference type="PANTHER" id="PTHR13847">
    <property type="entry name" value="SARCOSINE DEHYDROGENASE-RELATED"/>
    <property type="match status" value="1"/>
</dbReference>
<dbReference type="AlphaFoldDB" id="A0A917AP43"/>
<dbReference type="SUPFAM" id="SSF51905">
    <property type="entry name" value="FAD/NAD(P)-binding domain"/>
    <property type="match status" value="1"/>
</dbReference>
<keyword evidence="3" id="KW-0408">Iron</keyword>
<keyword evidence="1" id="KW-0001">2Fe-2S</keyword>
<dbReference type="Gene3D" id="2.102.10.10">
    <property type="entry name" value="Rieske [2Fe-2S] iron-sulphur domain"/>
    <property type="match status" value="1"/>
</dbReference>
<sequence>MRSLWLDTHPITLPTSAQAQPEHLSPGTHYDAVIAGAGITGLTTAVLLARAGKSVAVLEARSIGAAATGNTTAKVSLLQGTVLSGIRRHQGDDTLQAYVDGNREAQAWLLHYLDHRGVDCQRRTAYTYATTEEGRSALEEELQACRAAGVEAQWTEETELPFPVTGALKLDNQAQIHPMALLQALVDELYERGGVVLEGIRVTGAADTDRSDVPLTVDTTAGTLTADQLILATGAPIMDRGGHFAKLTAHRSYALSFRLPVESRGQSPKGMYLSADSPSRTTRTVPMPEGTDAGEELLIVGGSDHVVGRAQSQGYACHQAAIDELEAWTQEHFPRAERTHSWAAQDYCAATSVPYIGALPRGGGDIYVATGFNKWGMTNGVAAALALASEILHHDLGSGGTMHWAQTLMNTSLTGPTLLTGVKDNLQVGAHMLSDWTQAALRSLSEEAPAEGQGVVGRRDGRPVAVSTVDGQTCELSAVCPHMGGILTWNDAERSWDCPLHASRFSHDGTLLEGPAVKDLKPPR</sequence>
<dbReference type="Pfam" id="PF00355">
    <property type="entry name" value="Rieske"/>
    <property type="match status" value="1"/>
</dbReference>
<dbReference type="InterPro" id="IPR036922">
    <property type="entry name" value="Rieske_2Fe-2S_sf"/>
</dbReference>
<dbReference type="Pfam" id="PF01266">
    <property type="entry name" value="DAO"/>
    <property type="match status" value="1"/>
</dbReference>
<dbReference type="EMBL" id="BMIS01000003">
    <property type="protein sequence ID" value="GGE63648.1"/>
    <property type="molecule type" value="Genomic_DNA"/>
</dbReference>
<evidence type="ECO:0000256" key="4">
    <source>
        <dbReference type="ARBA" id="ARBA00023014"/>
    </source>
</evidence>
<reference evidence="6" key="1">
    <citation type="journal article" date="2014" name="Int. J. Syst. Evol. Microbiol.">
        <title>Complete genome sequence of Corynebacterium casei LMG S-19264T (=DSM 44701T), isolated from a smear-ripened cheese.</title>
        <authorList>
            <consortium name="US DOE Joint Genome Institute (JGI-PGF)"/>
            <person name="Walter F."/>
            <person name="Albersmeier A."/>
            <person name="Kalinowski J."/>
            <person name="Ruckert C."/>
        </authorList>
    </citation>
    <scope>NUCLEOTIDE SEQUENCE</scope>
    <source>
        <strain evidence="6">CGMCC 1.15388</strain>
    </source>
</reference>
<dbReference type="SUPFAM" id="SSF50022">
    <property type="entry name" value="ISP domain"/>
    <property type="match status" value="1"/>
</dbReference>
<dbReference type="GO" id="GO:0051537">
    <property type="term" value="F:2 iron, 2 sulfur cluster binding"/>
    <property type="evidence" value="ECO:0007669"/>
    <property type="project" value="UniProtKB-KW"/>
</dbReference>
<evidence type="ECO:0000259" key="5">
    <source>
        <dbReference type="PROSITE" id="PS51296"/>
    </source>
</evidence>
<dbReference type="RefSeq" id="WP_188683023.1">
    <property type="nucleotide sequence ID" value="NZ_BMIS01000003.1"/>
</dbReference>
<proteinExistence type="predicted"/>
<feature type="domain" description="Rieske" evidence="5">
    <location>
        <begin position="441"/>
        <end position="524"/>
    </location>
</feature>
<evidence type="ECO:0000313" key="7">
    <source>
        <dbReference type="Proteomes" id="UP000633136"/>
    </source>
</evidence>
<dbReference type="InterPro" id="IPR006076">
    <property type="entry name" value="FAD-dep_OxRdtase"/>
</dbReference>
<dbReference type="GO" id="GO:0016705">
    <property type="term" value="F:oxidoreductase activity, acting on paired donors, with incorporation or reduction of molecular oxygen"/>
    <property type="evidence" value="ECO:0007669"/>
    <property type="project" value="UniProtKB-ARBA"/>
</dbReference>
<keyword evidence="2" id="KW-0479">Metal-binding</keyword>
<gene>
    <name evidence="6" type="ORF">GCM10011401_08450</name>
</gene>
<protein>
    <submittedName>
        <fullName evidence="6">FAD-dependent oxidoreductase</fullName>
    </submittedName>
</protein>
<dbReference type="Gene3D" id="3.50.50.60">
    <property type="entry name" value="FAD/NAD(P)-binding domain"/>
    <property type="match status" value="1"/>
</dbReference>
<dbReference type="PROSITE" id="PS51296">
    <property type="entry name" value="RIESKE"/>
    <property type="match status" value="1"/>
</dbReference>
<organism evidence="6 7">
    <name type="scientific">Nesterenkonia cremea</name>
    <dbReference type="NCBI Taxonomy" id="1882340"/>
    <lineage>
        <taxon>Bacteria</taxon>
        <taxon>Bacillati</taxon>
        <taxon>Actinomycetota</taxon>
        <taxon>Actinomycetes</taxon>
        <taxon>Micrococcales</taxon>
        <taxon>Micrococcaceae</taxon>
        <taxon>Nesterenkonia</taxon>
    </lineage>
</organism>
<dbReference type="GO" id="GO:0004497">
    <property type="term" value="F:monooxygenase activity"/>
    <property type="evidence" value="ECO:0007669"/>
    <property type="project" value="UniProtKB-ARBA"/>
</dbReference>
<dbReference type="GO" id="GO:0046872">
    <property type="term" value="F:metal ion binding"/>
    <property type="evidence" value="ECO:0007669"/>
    <property type="project" value="UniProtKB-KW"/>
</dbReference>
<dbReference type="InterPro" id="IPR017941">
    <property type="entry name" value="Rieske_2Fe-2S"/>
</dbReference>
<comment type="caution">
    <text evidence="6">The sequence shown here is derived from an EMBL/GenBank/DDBJ whole genome shotgun (WGS) entry which is preliminary data.</text>
</comment>
<evidence type="ECO:0000256" key="2">
    <source>
        <dbReference type="ARBA" id="ARBA00022723"/>
    </source>
</evidence>
<evidence type="ECO:0000256" key="1">
    <source>
        <dbReference type="ARBA" id="ARBA00022714"/>
    </source>
</evidence>
<evidence type="ECO:0000313" key="6">
    <source>
        <dbReference type="EMBL" id="GGE63648.1"/>
    </source>
</evidence>
<accession>A0A917AP43</accession>
<evidence type="ECO:0000256" key="3">
    <source>
        <dbReference type="ARBA" id="ARBA00023004"/>
    </source>
</evidence>
<name>A0A917AP43_9MICC</name>
<keyword evidence="7" id="KW-1185">Reference proteome</keyword>
<keyword evidence="4" id="KW-0411">Iron-sulfur</keyword>